<proteinExistence type="predicted"/>
<dbReference type="PANTHER" id="PTHR34219">
    <property type="entry name" value="IRON-REGULATED INNER MEMBRANE PROTEIN-RELATED"/>
    <property type="match status" value="1"/>
</dbReference>
<keyword evidence="3" id="KW-1185">Reference proteome</keyword>
<dbReference type="InterPro" id="IPR005625">
    <property type="entry name" value="PepSY-ass_TM"/>
</dbReference>
<dbReference type="AlphaFoldDB" id="H1Y759"/>
<gene>
    <name evidence="2" type="ORF">Mucpa_4589</name>
</gene>
<evidence type="ECO:0000256" key="1">
    <source>
        <dbReference type="SAM" id="Phobius"/>
    </source>
</evidence>
<dbReference type="RefSeq" id="WP_008509555.1">
    <property type="nucleotide sequence ID" value="NZ_CM001403.1"/>
</dbReference>
<keyword evidence="1" id="KW-1133">Transmembrane helix</keyword>
<accession>H1Y759</accession>
<feature type="transmembrane region" description="Helical" evidence="1">
    <location>
        <begin position="23"/>
        <end position="48"/>
    </location>
</feature>
<feature type="transmembrane region" description="Helical" evidence="1">
    <location>
        <begin position="162"/>
        <end position="182"/>
    </location>
</feature>
<dbReference type="HOGENOM" id="CLU_031962_2_0_10"/>
<dbReference type="Proteomes" id="UP000002774">
    <property type="component" value="Chromosome"/>
</dbReference>
<keyword evidence="1" id="KW-0812">Transmembrane</keyword>
<dbReference type="OrthoDB" id="111691at2"/>
<dbReference type="eggNOG" id="COG3182">
    <property type="taxonomic scope" value="Bacteria"/>
</dbReference>
<feature type="transmembrane region" description="Helical" evidence="1">
    <location>
        <begin position="368"/>
        <end position="389"/>
    </location>
</feature>
<dbReference type="Pfam" id="PF03929">
    <property type="entry name" value="PepSY_TM"/>
    <property type="match status" value="1"/>
</dbReference>
<organism evidence="2 3">
    <name type="scientific">Mucilaginibacter paludis DSM 18603</name>
    <dbReference type="NCBI Taxonomy" id="714943"/>
    <lineage>
        <taxon>Bacteria</taxon>
        <taxon>Pseudomonadati</taxon>
        <taxon>Bacteroidota</taxon>
        <taxon>Sphingobacteriia</taxon>
        <taxon>Sphingobacteriales</taxon>
        <taxon>Sphingobacteriaceae</taxon>
        <taxon>Mucilaginibacter</taxon>
    </lineage>
</organism>
<dbReference type="EMBL" id="CM001403">
    <property type="protein sequence ID" value="EHQ28678.1"/>
    <property type="molecule type" value="Genomic_DNA"/>
</dbReference>
<feature type="transmembrane region" description="Helical" evidence="1">
    <location>
        <begin position="214"/>
        <end position="237"/>
    </location>
</feature>
<dbReference type="STRING" id="714943.Mucpa_4589"/>
<sequence length="401" mass="46052">MLSTATQKPHGKKKSAFRKISEWLHLWLGLFSGIVVLVVCLTGALWVFRYEVSYFTTPYQRVQVQQKSFLPPSALIAKTKTYLESRHDTLTAVSNIIYGAPGKSAYCITKLGKAKLAHIYLNPYTGQILQDKRQPSGTEKFFLFVRAGHRFLWLPQKIGSPIVGSACIIFLITIVTGLIWWFPQKWNHKTRDKSFKIKWNAKWKRLNIDLHNVLGFYSALFVVVLTITGIVFSFAWFRSGLYTTLTWKTQTVTKQRSPLSDTTITKPLIPAPEDSIWNQTIKLHPDFGRIMIELPEKAKDPYEADVFFGDGTLIYNRSICYYDRYTLQKLNGVSPEDKSYQQVSTGEKVYRMNFDLHTGQVLGLPTKILAFLACIIGASLPVTGFIIWYNRKWGKTNRRKR</sequence>
<reference evidence="2" key="1">
    <citation type="submission" date="2011-09" db="EMBL/GenBank/DDBJ databases">
        <title>The permanent draft genome of Mucilaginibacter paludis DSM 18603.</title>
        <authorList>
            <consortium name="US DOE Joint Genome Institute (JGI-PGF)"/>
            <person name="Lucas S."/>
            <person name="Han J."/>
            <person name="Lapidus A."/>
            <person name="Bruce D."/>
            <person name="Goodwin L."/>
            <person name="Pitluck S."/>
            <person name="Peters L."/>
            <person name="Kyrpides N."/>
            <person name="Mavromatis K."/>
            <person name="Ivanova N."/>
            <person name="Mikhailova N."/>
            <person name="Held B."/>
            <person name="Detter J.C."/>
            <person name="Tapia R."/>
            <person name="Han C."/>
            <person name="Land M."/>
            <person name="Hauser L."/>
            <person name="Markowitz V."/>
            <person name="Cheng J.-F."/>
            <person name="Hugenholtz P."/>
            <person name="Woyke T."/>
            <person name="Wu D."/>
            <person name="Tindall B."/>
            <person name="Brambilla E."/>
            <person name="Klenk H.-P."/>
            <person name="Eisen J.A."/>
        </authorList>
    </citation>
    <scope>NUCLEOTIDE SEQUENCE [LARGE SCALE GENOMIC DNA]</scope>
    <source>
        <strain evidence="2">DSM 18603</strain>
    </source>
</reference>
<evidence type="ECO:0000313" key="3">
    <source>
        <dbReference type="Proteomes" id="UP000002774"/>
    </source>
</evidence>
<protein>
    <submittedName>
        <fullName evidence="2">PepSY-associated TM helix domain protein</fullName>
    </submittedName>
</protein>
<keyword evidence="1" id="KW-0472">Membrane</keyword>
<evidence type="ECO:0000313" key="2">
    <source>
        <dbReference type="EMBL" id="EHQ28678.1"/>
    </source>
</evidence>
<name>H1Y759_9SPHI</name>
<dbReference type="PANTHER" id="PTHR34219:SF3">
    <property type="entry name" value="BLL7967 PROTEIN"/>
    <property type="match status" value="1"/>
</dbReference>